<keyword evidence="3 5" id="KW-0560">Oxidoreductase</keyword>
<evidence type="ECO:0000256" key="5">
    <source>
        <dbReference type="RuleBase" id="RU003682"/>
    </source>
</evidence>
<dbReference type="EMBL" id="MK312627">
    <property type="protein sequence ID" value="QCC62376.1"/>
    <property type="molecule type" value="Genomic_DNA"/>
</dbReference>
<evidence type="ECO:0000256" key="3">
    <source>
        <dbReference type="ARBA" id="ARBA00023002"/>
    </source>
</evidence>
<dbReference type="Pfam" id="PF14226">
    <property type="entry name" value="DIOX_N"/>
    <property type="match status" value="1"/>
</dbReference>
<dbReference type="GO" id="GO:0046872">
    <property type="term" value="F:metal ion binding"/>
    <property type="evidence" value="ECO:0007669"/>
    <property type="project" value="UniProtKB-KW"/>
</dbReference>
<dbReference type="PRINTS" id="PR00682">
    <property type="entry name" value="IPNSYNTHASE"/>
</dbReference>
<dbReference type="PANTHER" id="PTHR10209">
    <property type="entry name" value="OXIDOREDUCTASE, 2OG-FE II OXYGENASE FAMILY PROTEIN"/>
    <property type="match status" value="1"/>
</dbReference>
<evidence type="ECO:0000259" key="6">
    <source>
        <dbReference type="PROSITE" id="PS51471"/>
    </source>
</evidence>
<dbReference type="InterPro" id="IPR026992">
    <property type="entry name" value="DIOX_N"/>
</dbReference>
<reference evidence="7" key="1">
    <citation type="submission" date="2018-12" db="EMBL/GenBank/DDBJ databases">
        <title>Scalable biosynthesis of the seaweed neurochemical kainic acid.</title>
        <authorList>
            <person name="Chekan J.R."/>
            <person name="McKinnie S.M.K."/>
            <person name="Moore M.L."/>
            <person name="Poplawski S.G."/>
            <person name="Michael T.P."/>
            <person name="Moore B.S."/>
        </authorList>
    </citation>
    <scope>NUCLEOTIDE SEQUENCE</scope>
</reference>
<dbReference type="InterPro" id="IPR044861">
    <property type="entry name" value="IPNS-like_FE2OG_OXY"/>
</dbReference>
<dbReference type="AlphaFoldDB" id="A0A4D6I7U4"/>
<dbReference type="Pfam" id="PF03171">
    <property type="entry name" value="2OG-FeII_Oxy"/>
    <property type="match status" value="1"/>
</dbReference>
<evidence type="ECO:0000256" key="1">
    <source>
        <dbReference type="ARBA" id="ARBA00008056"/>
    </source>
</evidence>
<organism evidence="7">
    <name type="scientific">Palmaria palmata</name>
    <name type="common">Dulse</name>
    <name type="synonym">Rhodymenia palmata</name>
    <dbReference type="NCBI Taxonomy" id="2822"/>
    <lineage>
        <taxon>Eukaryota</taxon>
        <taxon>Rhodophyta</taxon>
        <taxon>Florideophyceae</taxon>
        <taxon>Nemaliophycidae</taxon>
        <taxon>Palmariales</taxon>
        <taxon>Palmariaceae</taxon>
        <taxon>Palmaria</taxon>
    </lineage>
</organism>
<dbReference type="GO" id="GO:0016491">
    <property type="term" value="F:oxidoreductase activity"/>
    <property type="evidence" value="ECO:0007669"/>
    <property type="project" value="UniProtKB-KW"/>
</dbReference>
<protein>
    <submittedName>
        <fullName evidence="7">KabC</fullName>
    </submittedName>
</protein>
<proteinExistence type="inferred from homology"/>
<feature type="domain" description="Fe2OG dioxygenase" evidence="6">
    <location>
        <begin position="187"/>
        <end position="301"/>
    </location>
</feature>
<evidence type="ECO:0000313" key="7">
    <source>
        <dbReference type="EMBL" id="QCC62376.1"/>
    </source>
</evidence>
<name>A0A4D6I7U4_PALPL</name>
<dbReference type="SUPFAM" id="SSF51197">
    <property type="entry name" value="Clavaminate synthase-like"/>
    <property type="match status" value="1"/>
</dbReference>
<dbReference type="PANTHER" id="PTHR10209:SF881">
    <property type="entry name" value="FI07970P-RELATED"/>
    <property type="match status" value="1"/>
</dbReference>
<evidence type="ECO:0000256" key="2">
    <source>
        <dbReference type="ARBA" id="ARBA00022723"/>
    </source>
</evidence>
<keyword evidence="2 5" id="KW-0479">Metal-binding</keyword>
<evidence type="ECO:0000256" key="4">
    <source>
        <dbReference type="ARBA" id="ARBA00023004"/>
    </source>
</evidence>
<dbReference type="Gene3D" id="2.60.120.330">
    <property type="entry name" value="B-lactam Antibiotic, Isopenicillin N Synthase, Chain"/>
    <property type="match status" value="1"/>
</dbReference>
<sequence length="351" mass="40266">MPVYNGTSQAFNFAPLHPDSLNWCPKSSLPPEIPVVDLSKLNSEAELAQFLVDIRKSGLFYVVNHGVPEELSIGCYNRFRQFCNIPEDQRAEYSTDHHFVNGGYMPYKSSSIGKANKGKSQKDFVVKYFWRGPRVENRSPDADFKSYHDEYHRRTADIANSVITKILQALTTRFPDFDPAEYKDNINSHHMFFSNRLYPDNEPEKGENVEYRLVPHRDLSFVTLAHQIPADNGYQGLFVFTGDGKKVCVPPIRNSYLVFMGQAMSYLTNKYLPAGLHGVDFPEKNCFEGSERSSLISFYEPHDHMMPSKALTPKDDEIFDRGCSFFDDIGVDKTGTTYMYVKNKFHEGYYL</sequence>
<dbReference type="InterPro" id="IPR005123">
    <property type="entry name" value="Oxoglu/Fe-dep_dioxygenase_dom"/>
</dbReference>
<comment type="similarity">
    <text evidence="1 5">Belongs to the iron/ascorbate-dependent oxidoreductase family.</text>
</comment>
<dbReference type="InterPro" id="IPR027443">
    <property type="entry name" value="IPNS-like_sf"/>
</dbReference>
<accession>A0A4D6I7U4</accession>
<gene>
    <name evidence="7" type="primary">kabC</name>
</gene>
<keyword evidence="4 5" id="KW-0408">Iron</keyword>
<dbReference type="PROSITE" id="PS51471">
    <property type="entry name" value="FE2OG_OXY"/>
    <property type="match status" value="1"/>
</dbReference>